<reference evidence="8" key="3">
    <citation type="submission" date="2025-09" db="UniProtKB">
        <authorList>
            <consortium name="Ensembl"/>
        </authorList>
    </citation>
    <scope>IDENTIFICATION</scope>
</reference>
<keyword evidence="9" id="KW-1185">Reference proteome</keyword>
<reference evidence="8 9" key="1">
    <citation type="journal article" date="2011" name="Proc. Natl. Acad. Sci. U.S.A.">
        <title>Genetic diversity and population structure of the endangered marsupial Sarcophilus harrisii (Tasmanian devil).</title>
        <authorList>
            <person name="Miller W."/>
            <person name="Hayes V.M."/>
            <person name="Ratan A."/>
            <person name="Petersen D.C."/>
            <person name="Wittekindt N.E."/>
            <person name="Miller J."/>
            <person name="Walenz B."/>
            <person name="Knight J."/>
            <person name="Qi J."/>
            <person name="Zhao F."/>
            <person name="Wang Q."/>
            <person name="Bedoya-Reina O.C."/>
            <person name="Katiyar N."/>
            <person name="Tomsho L.P."/>
            <person name="Kasson L.M."/>
            <person name="Hardie R.A."/>
            <person name="Woodbridge P."/>
            <person name="Tindall E.A."/>
            <person name="Bertelsen M.F."/>
            <person name="Dixon D."/>
            <person name="Pyecroft S."/>
            <person name="Helgen K.M."/>
            <person name="Lesk A.M."/>
            <person name="Pringle T.H."/>
            <person name="Patterson N."/>
            <person name="Zhang Y."/>
            <person name="Kreiss A."/>
            <person name="Woods G.M."/>
            <person name="Jones M.E."/>
            <person name="Schuster S.C."/>
        </authorList>
    </citation>
    <scope>NUCLEOTIDE SEQUENCE [LARGE SCALE GENOMIC DNA]</scope>
</reference>
<evidence type="ECO:0000313" key="9">
    <source>
        <dbReference type="Proteomes" id="UP000007648"/>
    </source>
</evidence>
<evidence type="ECO:0000256" key="2">
    <source>
        <dbReference type="ARBA" id="ARBA00022525"/>
    </source>
</evidence>
<dbReference type="InterPro" id="IPR001239">
    <property type="entry name" value="Prot_inh_Kazal-m"/>
</dbReference>
<dbReference type="PROSITE" id="PS00282">
    <property type="entry name" value="KAZAL_1"/>
    <property type="match status" value="1"/>
</dbReference>
<evidence type="ECO:0000256" key="6">
    <source>
        <dbReference type="SAM" id="Phobius"/>
    </source>
</evidence>
<proteinExistence type="predicted"/>
<dbReference type="AlphaFoldDB" id="A0A7N4PZ94"/>
<sequence>CSQAQNLLLLYFHLLLTAFHIHVIFQIDYREYEKPPLDEFPACTKEFIPICGSEGETYANKCIFCYAVKDSAKMVHDMGRFTGKI</sequence>
<evidence type="ECO:0000256" key="4">
    <source>
        <dbReference type="ARBA" id="ARBA00022900"/>
    </source>
</evidence>
<comment type="subcellular location">
    <subcellularLocation>
        <location evidence="1">Secreted</location>
    </subcellularLocation>
</comment>
<dbReference type="PANTHER" id="PTHR47499:SF1">
    <property type="entry name" value="SERINE PROTEASE INHIBITOR KAZAL-TYPE 7"/>
    <property type="match status" value="1"/>
</dbReference>
<feature type="domain" description="Kazal-like" evidence="7">
    <location>
        <begin position="31"/>
        <end position="82"/>
    </location>
</feature>
<evidence type="ECO:0000256" key="5">
    <source>
        <dbReference type="ARBA" id="ARBA00023157"/>
    </source>
</evidence>
<reference evidence="8" key="2">
    <citation type="submission" date="2025-08" db="UniProtKB">
        <authorList>
            <consortium name="Ensembl"/>
        </authorList>
    </citation>
    <scope>IDENTIFICATION</scope>
</reference>
<name>A0A7N4PZ94_SARHA</name>
<keyword evidence="3" id="KW-0646">Protease inhibitor</keyword>
<dbReference type="PANTHER" id="PTHR47499">
    <property type="entry name" value="SERINE PROTEASE INHIBITOR KAZAL-TYPE 7 SPINK7"/>
    <property type="match status" value="1"/>
</dbReference>
<dbReference type="GO" id="GO:0004867">
    <property type="term" value="F:serine-type endopeptidase inhibitor activity"/>
    <property type="evidence" value="ECO:0007669"/>
    <property type="project" value="UniProtKB-KW"/>
</dbReference>
<dbReference type="InParanoid" id="A0A7N4PZ94"/>
<dbReference type="PROSITE" id="PS51465">
    <property type="entry name" value="KAZAL_2"/>
    <property type="match status" value="1"/>
</dbReference>
<evidence type="ECO:0000313" key="8">
    <source>
        <dbReference type="Ensembl" id="ENSSHAP00000045801.1"/>
    </source>
</evidence>
<dbReference type="InterPro" id="IPR002350">
    <property type="entry name" value="Kazal_dom"/>
</dbReference>
<dbReference type="GO" id="GO:0005576">
    <property type="term" value="C:extracellular region"/>
    <property type="evidence" value="ECO:0007669"/>
    <property type="project" value="UniProtKB-SubCell"/>
</dbReference>
<dbReference type="Proteomes" id="UP000007648">
    <property type="component" value="Unassembled WGS sequence"/>
</dbReference>
<dbReference type="Gene3D" id="3.30.60.30">
    <property type="match status" value="1"/>
</dbReference>
<keyword evidence="4" id="KW-0722">Serine protease inhibitor</keyword>
<keyword evidence="6" id="KW-0472">Membrane</keyword>
<accession>A0A7N4PZ94</accession>
<organism evidence="8 9">
    <name type="scientific">Sarcophilus harrisii</name>
    <name type="common">Tasmanian devil</name>
    <name type="synonym">Sarcophilus laniarius</name>
    <dbReference type="NCBI Taxonomy" id="9305"/>
    <lineage>
        <taxon>Eukaryota</taxon>
        <taxon>Metazoa</taxon>
        <taxon>Chordata</taxon>
        <taxon>Craniata</taxon>
        <taxon>Vertebrata</taxon>
        <taxon>Euteleostomi</taxon>
        <taxon>Mammalia</taxon>
        <taxon>Metatheria</taxon>
        <taxon>Dasyuromorphia</taxon>
        <taxon>Dasyuridae</taxon>
        <taxon>Sarcophilus</taxon>
    </lineage>
</organism>
<keyword evidence="5" id="KW-1015">Disulfide bond</keyword>
<evidence type="ECO:0000259" key="7">
    <source>
        <dbReference type="PROSITE" id="PS51465"/>
    </source>
</evidence>
<dbReference type="PRINTS" id="PR00290">
    <property type="entry name" value="KAZALINHBTR"/>
</dbReference>
<keyword evidence="6" id="KW-0812">Transmembrane</keyword>
<dbReference type="Ensembl" id="ENSSHAT00000031647.1">
    <property type="protein sequence ID" value="ENSSHAP00000045801.1"/>
    <property type="gene ID" value="ENSSHAG00000029805.1"/>
</dbReference>
<dbReference type="InterPro" id="IPR050159">
    <property type="entry name" value="Kazal-type_SerProtInhib"/>
</dbReference>
<dbReference type="SUPFAM" id="SSF100895">
    <property type="entry name" value="Kazal-type serine protease inhibitors"/>
    <property type="match status" value="1"/>
</dbReference>
<protein>
    <recommendedName>
        <fullName evidence="7">Kazal-like domain-containing protein</fullName>
    </recommendedName>
</protein>
<dbReference type="InterPro" id="IPR036058">
    <property type="entry name" value="Kazal_dom_sf"/>
</dbReference>
<dbReference type="Pfam" id="PF00050">
    <property type="entry name" value="Kazal_1"/>
    <property type="match status" value="1"/>
</dbReference>
<evidence type="ECO:0000256" key="1">
    <source>
        <dbReference type="ARBA" id="ARBA00004613"/>
    </source>
</evidence>
<keyword evidence="6" id="KW-1133">Transmembrane helix</keyword>
<keyword evidence="2" id="KW-0964">Secreted</keyword>
<feature type="transmembrane region" description="Helical" evidence="6">
    <location>
        <begin position="6"/>
        <end position="25"/>
    </location>
</feature>
<evidence type="ECO:0000256" key="3">
    <source>
        <dbReference type="ARBA" id="ARBA00022690"/>
    </source>
</evidence>